<reference evidence="2 3" key="1">
    <citation type="journal article" date="2016" name="Genome Biol. Evol.">
        <title>Gene Family Evolution Reflects Adaptation to Soil Environmental Stressors in the Genome of the Collembolan Orchesella cincta.</title>
        <authorList>
            <person name="Faddeeva-Vakhrusheva A."/>
            <person name="Derks M.F."/>
            <person name="Anvar S.Y."/>
            <person name="Agamennone V."/>
            <person name="Suring W."/>
            <person name="Smit S."/>
            <person name="van Straalen N.M."/>
            <person name="Roelofs D."/>
        </authorList>
    </citation>
    <scope>NUCLEOTIDE SEQUENCE [LARGE SCALE GENOMIC DNA]</scope>
    <source>
        <tissue evidence="2">Mixed pool</tissue>
    </source>
</reference>
<organism evidence="2 3">
    <name type="scientific">Orchesella cincta</name>
    <name type="common">Springtail</name>
    <name type="synonym">Podura cincta</name>
    <dbReference type="NCBI Taxonomy" id="48709"/>
    <lineage>
        <taxon>Eukaryota</taxon>
        <taxon>Metazoa</taxon>
        <taxon>Ecdysozoa</taxon>
        <taxon>Arthropoda</taxon>
        <taxon>Hexapoda</taxon>
        <taxon>Collembola</taxon>
        <taxon>Entomobryomorpha</taxon>
        <taxon>Entomobryoidea</taxon>
        <taxon>Orchesellidae</taxon>
        <taxon>Orchesellinae</taxon>
        <taxon>Orchesella</taxon>
    </lineage>
</organism>
<sequence length="305" mass="35292">VRLRNLVQLIGVNLDANDNSELYFTLHVTPLSAPFFTSERIPKKAGQRVYQWKEIEPEHAYYSGIKFSAKGCTVRIWAKTADGNCDAVLNWGVYFEGLQRLGSQNDWSSDMFEDGVILFRTPFGVFTVESCIKPRPTSLTRYLVISKPAAEVRPSYKCKLLASLHRKQRAIIEEVELAIDLKSECEILAFTETGNVPGNDRRLILSSRGRKIRPGSKKAQLSLKKEIDEVRFKVLSLVEEKGRAEGRLQRMKKERMGLEEMNRDMFQRVEALNNERRRLQQFKITLIEKRHKLSQLRTDVFLRKK</sequence>
<feature type="non-terminal residue" evidence="2">
    <location>
        <position position="305"/>
    </location>
</feature>
<keyword evidence="3" id="KW-1185">Reference proteome</keyword>
<evidence type="ECO:0000256" key="1">
    <source>
        <dbReference type="SAM" id="Coils"/>
    </source>
</evidence>
<keyword evidence="1" id="KW-0175">Coiled coil</keyword>
<evidence type="ECO:0000313" key="3">
    <source>
        <dbReference type="Proteomes" id="UP000094527"/>
    </source>
</evidence>
<name>A0A1D2NE47_ORCCI</name>
<proteinExistence type="predicted"/>
<dbReference type="OrthoDB" id="72772at2759"/>
<protein>
    <submittedName>
        <fullName evidence="2">Uncharacterized protein</fullName>
    </submittedName>
</protein>
<dbReference type="STRING" id="48709.A0A1D2NE47"/>
<feature type="coiled-coil region" evidence="1">
    <location>
        <begin position="234"/>
        <end position="275"/>
    </location>
</feature>
<evidence type="ECO:0000313" key="2">
    <source>
        <dbReference type="EMBL" id="ODN03375.1"/>
    </source>
</evidence>
<dbReference type="AlphaFoldDB" id="A0A1D2NE47"/>
<feature type="non-terminal residue" evidence="2">
    <location>
        <position position="1"/>
    </location>
</feature>
<dbReference type="Proteomes" id="UP000094527">
    <property type="component" value="Unassembled WGS sequence"/>
</dbReference>
<gene>
    <name evidence="2" type="ORF">Ocin01_03298</name>
</gene>
<comment type="caution">
    <text evidence="2">The sequence shown here is derived from an EMBL/GenBank/DDBJ whole genome shotgun (WGS) entry which is preliminary data.</text>
</comment>
<accession>A0A1D2NE47</accession>
<dbReference type="EMBL" id="LJIJ01000076">
    <property type="protein sequence ID" value="ODN03375.1"/>
    <property type="molecule type" value="Genomic_DNA"/>
</dbReference>